<dbReference type="Pfam" id="PF02837">
    <property type="entry name" value="Glyco_hydro_2_N"/>
    <property type="match status" value="1"/>
</dbReference>
<dbReference type="Pfam" id="PF02836">
    <property type="entry name" value="Glyco_hydro_2_C"/>
    <property type="match status" value="1"/>
</dbReference>
<dbReference type="InterPro" id="IPR050347">
    <property type="entry name" value="Bact_Beta-galactosidase"/>
</dbReference>
<dbReference type="Pfam" id="PF02929">
    <property type="entry name" value="Bgal_small_N"/>
    <property type="match status" value="1"/>
</dbReference>
<dbReference type="SUPFAM" id="SSF49785">
    <property type="entry name" value="Galactose-binding domain-like"/>
    <property type="match status" value="1"/>
</dbReference>
<dbReference type="Pfam" id="PF16353">
    <property type="entry name" value="LacZ_4"/>
    <property type="match status" value="1"/>
</dbReference>
<evidence type="ECO:0000313" key="14">
    <source>
        <dbReference type="Proteomes" id="UP000190230"/>
    </source>
</evidence>
<dbReference type="InterPro" id="IPR004199">
    <property type="entry name" value="B-gal_small/dom_5"/>
</dbReference>
<keyword evidence="14" id="KW-1185">Reference proteome</keyword>
<dbReference type="SMART" id="SM01038">
    <property type="entry name" value="Bgal_small_N"/>
    <property type="match status" value="1"/>
</dbReference>
<dbReference type="InterPro" id="IPR013783">
    <property type="entry name" value="Ig-like_fold"/>
</dbReference>
<comment type="cofactor">
    <cofactor evidence="2">
        <name>Ca(2+)</name>
        <dbReference type="ChEBI" id="CHEBI:29108"/>
    </cofactor>
</comment>
<reference evidence="14" key="1">
    <citation type="submission" date="2017-02" db="EMBL/GenBank/DDBJ databases">
        <authorList>
            <person name="Varghese N."/>
            <person name="Submissions S."/>
        </authorList>
    </citation>
    <scope>NUCLEOTIDE SEQUENCE [LARGE SCALE GENOMIC DNA]</scope>
    <source>
        <strain evidence="14">DSM 23405</strain>
    </source>
</reference>
<dbReference type="EMBL" id="FUYY01000008">
    <property type="protein sequence ID" value="SKB80196.1"/>
    <property type="molecule type" value="Genomic_DNA"/>
</dbReference>
<evidence type="ECO:0000256" key="7">
    <source>
        <dbReference type="ARBA" id="ARBA00022837"/>
    </source>
</evidence>
<dbReference type="InterPro" id="IPR006104">
    <property type="entry name" value="Glyco_hydro_2_N"/>
</dbReference>
<sequence length="1041" mass="120775">MKNQLYFLLSLLLISANAIAQDKRPYENHKVFEINKLDPRADFFAFENQALAKKNDKELSERFISLNGEWDFKWVKSLNDRPEDYYESQINPEGWDKIMVPGNWETQGYGHPIYLDERYPFEETWPNIPYEYNPVGTYRKVIEVSADFIKDSKLILHFAATKAMEVYLNGEFVGYSEGSKTPAEFDISNLIKKDKNLLALQMVRWSDASYLESQDMLRMSGIDRDVYLYSIPKINIQDVGIKADLTNNYQDGSFKGSFFIKNTSQKNLKADLWVKLRDPNGKIVYSASEEVHIKKNESVKKTYSKELKNVEKWSAEIPNLYTLEFSLQPGKNVSSSFISKKIGFRSVEIKENQLLVNGKPIYIKGVDRHETDPITGHVVSKESMEKDISMMKQNNINSVRSSHYPNDPYWYDLCDKYGLYVIDEANIESHPLAIDEKTQIGNEESWIPAHLERTKRMFYRDRNHPSIIIWSLGNEAGHGKVFETTYKWLKEHDSRPVQYEPAKTEHYTDIYCPMYPSASHLEDYAKNDPNKPAIMIEYAHAMGNSVGNLQDYWDVIEKYEVLQGGFIWDWVDQSLEYKYPDGKPYLAYGYDFHPDLPTDGNFLNNGLVDPYRNPHPHLSEVKKVYQPVEFKFNKASSTIEIFNKYFFETLEDEKVIWKVLKNGKSIDSGEISLNKIKPRTKQEYQLNLNQTLPEQNEIILQLFMETVTAKSLLPENHLLAFEEFSLSSFENSNFGPENDILDIVADPDNFLIKGKNFELSLDKTSGEIQKWKYDNKLITKEPIRLNFWRAPTDNDLGNGMHNWAKIWKTGTYNYTSKLIKQPAFVNNLVSFEVAYQLPEKTAQVNVQYTLNSEGHLKVNYNFEPLKEDLPNIPRIGMYLILPSDFKNVSWYGKGPEETYWDRKTGQPTGIYSGNIEDQFHRYLRPQETGNKTDVRWMKLESKDITLTTIATSSLLNTSVWPFKMAEIDLNDNEMTDSASGLVPITKKHGADIKLGKNIQWNIDHLQMGVGGDTSWGRLVHNQYTIPSQQYFYSFIIKPNLQ</sequence>
<dbReference type="PRINTS" id="PR00132">
    <property type="entry name" value="GLHYDRLASE2"/>
</dbReference>
<evidence type="ECO:0000256" key="4">
    <source>
        <dbReference type="ARBA" id="ARBA00011245"/>
    </source>
</evidence>
<evidence type="ECO:0000256" key="1">
    <source>
        <dbReference type="ARBA" id="ARBA00001412"/>
    </source>
</evidence>
<dbReference type="EC" id="3.2.1.23" evidence="5 10"/>
<dbReference type="Proteomes" id="UP000190230">
    <property type="component" value="Unassembled WGS sequence"/>
</dbReference>
<protein>
    <recommendedName>
        <fullName evidence="5 10">Beta-galactosidase</fullName>
        <ecNumber evidence="5 10">3.2.1.23</ecNumber>
    </recommendedName>
    <alternativeName>
        <fullName evidence="9 10">Lactase</fullName>
    </alternativeName>
</protein>
<dbReference type="GO" id="GO:0004565">
    <property type="term" value="F:beta-galactosidase activity"/>
    <property type="evidence" value="ECO:0007669"/>
    <property type="project" value="UniProtKB-EC"/>
</dbReference>
<dbReference type="GO" id="GO:0009341">
    <property type="term" value="C:beta-galactosidase complex"/>
    <property type="evidence" value="ECO:0007669"/>
    <property type="project" value="InterPro"/>
</dbReference>
<dbReference type="InterPro" id="IPR006103">
    <property type="entry name" value="Glyco_hydro_2_cat"/>
</dbReference>
<dbReference type="InterPro" id="IPR017853">
    <property type="entry name" value="GH"/>
</dbReference>
<organism evidence="13 14">
    <name type="scientific">Salegentibacter holothuriorum</name>
    <dbReference type="NCBI Taxonomy" id="241145"/>
    <lineage>
        <taxon>Bacteria</taxon>
        <taxon>Pseudomonadati</taxon>
        <taxon>Bacteroidota</taxon>
        <taxon>Flavobacteriia</taxon>
        <taxon>Flavobacteriales</taxon>
        <taxon>Flavobacteriaceae</taxon>
        <taxon>Salegentibacter</taxon>
    </lineage>
</organism>
<dbReference type="RefSeq" id="WP_079721889.1">
    <property type="nucleotide sequence ID" value="NZ_FUYY01000008.1"/>
</dbReference>
<dbReference type="Gene3D" id="2.60.120.260">
    <property type="entry name" value="Galactose-binding domain-like"/>
    <property type="match status" value="1"/>
</dbReference>
<keyword evidence="6 10" id="KW-0378">Hydrolase</keyword>
<evidence type="ECO:0000259" key="12">
    <source>
        <dbReference type="SMART" id="SM01038"/>
    </source>
</evidence>
<name>A0A1T5E8N8_9FLAO</name>
<dbReference type="GO" id="GO:0005990">
    <property type="term" value="P:lactose catabolic process"/>
    <property type="evidence" value="ECO:0007669"/>
    <property type="project" value="TreeGrafter"/>
</dbReference>
<dbReference type="PANTHER" id="PTHR46323:SF2">
    <property type="entry name" value="BETA-GALACTOSIDASE"/>
    <property type="match status" value="1"/>
</dbReference>
<keyword evidence="7" id="KW-0106">Calcium</keyword>
<evidence type="ECO:0000256" key="11">
    <source>
        <dbReference type="SAM" id="SignalP"/>
    </source>
</evidence>
<dbReference type="InterPro" id="IPR006102">
    <property type="entry name" value="Ig-like_GH2"/>
</dbReference>
<dbReference type="STRING" id="241145.SAMN05660776_3069"/>
<dbReference type="Pfam" id="PF00703">
    <property type="entry name" value="Glyco_hydro_2"/>
    <property type="match status" value="1"/>
</dbReference>
<feature type="chain" id="PRO_5012120388" description="Beta-galactosidase" evidence="11">
    <location>
        <begin position="21"/>
        <end position="1041"/>
    </location>
</feature>
<comment type="subunit">
    <text evidence="4">Monomer.</text>
</comment>
<dbReference type="GO" id="GO:0030246">
    <property type="term" value="F:carbohydrate binding"/>
    <property type="evidence" value="ECO:0007669"/>
    <property type="project" value="InterPro"/>
</dbReference>
<dbReference type="InterPro" id="IPR036156">
    <property type="entry name" value="Beta-gal/glucu_dom_sf"/>
</dbReference>
<dbReference type="Gene3D" id="3.20.20.80">
    <property type="entry name" value="Glycosidases"/>
    <property type="match status" value="1"/>
</dbReference>
<dbReference type="Gene3D" id="2.70.98.10">
    <property type="match status" value="1"/>
</dbReference>
<keyword evidence="11" id="KW-0732">Signal</keyword>
<dbReference type="FunFam" id="3.20.20.80:FF:000121">
    <property type="entry name" value="Beta-galactosidase"/>
    <property type="match status" value="1"/>
</dbReference>
<dbReference type="PROSITE" id="PS00719">
    <property type="entry name" value="GLYCOSYL_HYDROL_F2_1"/>
    <property type="match status" value="1"/>
</dbReference>
<evidence type="ECO:0000313" key="13">
    <source>
        <dbReference type="EMBL" id="SKB80196.1"/>
    </source>
</evidence>
<dbReference type="InterPro" id="IPR032312">
    <property type="entry name" value="LacZ_4"/>
</dbReference>
<evidence type="ECO:0000256" key="9">
    <source>
        <dbReference type="ARBA" id="ARBA00032230"/>
    </source>
</evidence>
<feature type="signal peptide" evidence="11">
    <location>
        <begin position="1"/>
        <end position="20"/>
    </location>
</feature>
<dbReference type="InterPro" id="IPR006101">
    <property type="entry name" value="Glyco_hydro_2"/>
</dbReference>
<dbReference type="SUPFAM" id="SSF49303">
    <property type="entry name" value="beta-Galactosidase/glucuronidase domain"/>
    <property type="match status" value="2"/>
</dbReference>
<evidence type="ECO:0000256" key="2">
    <source>
        <dbReference type="ARBA" id="ARBA00001913"/>
    </source>
</evidence>
<dbReference type="SUPFAM" id="SSF74650">
    <property type="entry name" value="Galactose mutarotase-like"/>
    <property type="match status" value="1"/>
</dbReference>
<dbReference type="InterPro" id="IPR008979">
    <property type="entry name" value="Galactose-bd-like_sf"/>
</dbReference>
<comment type="catalytic activity">
    <reaction evidence="1 10">
        <text>Hydrolysis of terminal non-reducing beta-D-galactose residues in beta-D-galactosides.</text>
        <dbReference type="EC" id="3.2.1.23"/>
    </reaction>
</comment>
<evidence type="ECO:0000256" key="3">
    <source>
        <dbReference type="ARBA" id="ARBA00007401"/>
    </source>
</evidence>
<dbReference type="Gene3D" id="2.60.40.10">
    <property type="entry name" value="Immunoglobulins"/>
    <property type="match status" value="2"/>
</dbReference>
<dbReference type="InterPro" id="IPR014718">
    <property type="entry name" value="GH-type_carb-bd"/>
</dbReference>
<evidence type="ECO:0000256" key="6">
    <source>
        <dbReference type="ARBA" id="ARBA00022801"/>
    </source>
</evidence>
<accession>A0A1T5E8N8</accession>
<dbReference type="AlphaFoldDB" id="A0A1T5E8N8"/>
<gene>
    <name evidence="13" type="ORF">SAMN05660776_3069</name>
</gene>
<dbReference type="PANTHER" id="PTHR46323">
    <property type="entry name" value="BETA-GALACTOSIDASE"/>
    <property type="match status" value="1"/>
</dbReference>
<dbReference type="InterPro" id="IPR023232">
    <property type="entry name" value="Glyco_hydro_2_AS"/>
</dbReference>
<comment type="similarity">
    <text evidence="3 10">Belongs to the glycosyl hydrolase 2 family.</text>
</comment>
<dbReference type="PROSITE" id="PS00608">
    <property type="entry name" value="GLYCOSYL_HYDROL_F2_2"/>
    <property type="match status" value="1"/>
</dbReference>
<feature type="domain" description="Beta galactosidase small chain/" evidence="12">
    <location>
        <begin position="751"/>
        <end position="1037"/>
    </location>
</feature>
<dbReference type="SUPFAM" id="SSF51445">
    <property type="entry name" value="(Trans)glycosidases"/>
    <property type="match status" value="1"/>
</dbReference>
<keyword evidence="8 10" id="KW-0326">Glycosidase</keyword>
<evidence type="ECO:0000256" key="8">
    <source>
        <dbReference type="ARBA" id="ARBA00023295"/>
    </source>
</evidence>
<dbReference type="InterPro" id="IPR023230">
    <property type="entry name" value="Glyco_hydro_2_CS"/>
</dbReference>
<dbReference type="OrthoDB" id="9801077at2"/>
<evidence type="ECO:0000256" key="5">
    <source>
        <dbReference type="ARBA" id="ARBA00012756"/>
    </source>
</evidence>
<proteinExistence type="inferred from homology"/>
<dbReference type="InterPro" id="IPR011013">
    <property type="entry name" value="Gal_mutarotase_sf_dom"/>
</dbReference>
<evidence type="ECO:0000256" key="10">
    <source>
        <dbReference type="RuleBase" id="RU361154"/>
    </source>
</evidence>